<proteinExistence type="predicted"/>
<dbReference type="PANTHER" id="PTHR43808">
    <property type="entry name" value="ACETYLORNITHINE DEACETYLASE"/>
    <property type="match status" value="1"/>
</dbReference>
<dbReference type="InterPro" id="IPR050072">
    <property type="entry name" value="Peptidase_M20A"/>
</dbReference>
<dbReference type="RefSeq" id="WP_160735460.1">
    <property type="nucleotide sequence ID" value="NZ_WTYT01000002.1"/>
</dbReference>
<evidence type="ECO:0000313" key="1">
    <source>
        <dbReference type="EMBL" id="MXO65015.1"/>
    </source>
</evidence>
<dbReference type="EMBL" id="WTYT01000002">
    <property type="protein sequence ID" value="MXO65015.1"/>
    <property type="molecule type" value="Genomic_DNA"/>
</dbReference>
<gene>
    <name evidence="1" type="ORF">GRI91_04540</name>
</gene>
<keyword evidence="2" id="KW-1185">Reference proteome</keyword>
<dbReference type="AlphaFoldDB" id="A0A6I4T5K2"/>
<dbReference type="Proteomes" id="UP000438476">
    <property type="component" value="Unassembled WGS sequence"/>
</dbReference>
<accession>A0A6I4T5K2</accession>
<comment type="caution">
    <text evidence="1">The sequence shown here is derived from an EMBL/GenBank/DDBJ whole genome shotgun (WGS) entry which is preliminary data.</text>
</comment>
<name>A0A6I4T5K2_9SPHN</name>
<dbReference type="SUPFAM" id="SSF53187">
    <property type="entry name" value="Zn-dependent exopeptidases"/>
    <property type="match status" value="1"/>
</dbReference>
<dbReference type="Gene3D" id="3.40.630.10">
    <property type="entry name" value="Zn peptidases"/>
    <property type="match status" value="2"/>
</dbReference>
<sequence length="460" mass="49823">MFNKTAFADPADAPYTVSQEECAAIEAAIDQDELVSLALELGNIHSVSRYEAEAAQYVYDWMGREGFSPRKVGATPERPNIIGQLGGTAPGANLLFTAHLDTESPSGDPQQDSYRYRQSTLNDREWKECWLDEEGRLRGYPISNDRGPMACTLMAAKALRKAGIEPAGTAWITACPGEIGPEPIEEFEGIDYLGKDIGAHYLFHHGGVAPDYAIAAEGTDFGMTWMGAGYAVFRIRLFGTGMFTPILDIPEKVSDHGNPIYRLGPVIEALHEWGRDWAANGVIEGRGGRSEPKMQIASIRAGVPQDFGAGTEVCALYVEVALNPRQKAADAQHGLSAVMRKMDVAGFDIMPVVVRHGFEADDQAVSPLAGAVDAATRLARQAPVERAHPVYSSMWRDHNVFNMHRIPAVTTGMPRWRPTPADMVSSTLIYALTMLSVCGKGDASQLGGGSSSVYGDETPF</sequence>
<reference evidence="1 2" key="1">
    <citation type="submission" date="2019-12" db="EMBL/GenBank/DDBJ databases">
        <title>Genomic-based taxomic classification of the family Erythrobacteraceae.</title>
        <authorList>
            <person name="Xu L."/>
        </authorList>
    </citation>
    <scope>NUCLEOTIDE SEQUENCE [LARGE SCALE GENOMIC DNA]</scope>
    <source>
        <strain evidence="1 2">LMG 29518</strain>
    </source>
</reference>
<protein>
    <submittedName>
        <fullName evidence="1">Peptidase M20</fullName>
    </submittedName>
</protein>
<organism evidence="1 2">
    <name type="scientific">Altericroceibacterium endophyticum</name>
    <dbReference type="NCBI Taxonomy" id="1808508"/>
    <lineage>
        <taxon>Bacteria</taxon>
        <taxon>Pseudomonadati</taxon>
        <taxon>Pseudomonadota</taxon>
        <taxon>Alphaproteobacteria</taxon>
        <taxon>Sphingomonadales</taxon>
        <taxon>Erythrobacteraceae</taxon>
        <taxon>Altericroceibacterium</taxon>
    </lineage>
</organism>
<dbReference type="OrthoDB" id="9809784at2"/>
<evidence type="ECO:0000313" key="2">
    <source>
        <dbReference type="Proteomes" id="UP000438476"/>
    </source>
</evidence>